<dbReference type="Proteomes" id="UP000254069">
    <property type="component" value="Unassembled WGS sequence"/>
</dbReference>
<dbReference type="InterPro" id="IPR001444">
    <property type="entry name" value="Flag_bb_rod_N"/>
</dbReference>
<dbReference type="InterPro" id="IPR037925">
    <property type="entry name" value="FlgE/F/G-like"/>
</dbReference>
<evidence type="ECO:0000259" key="8">
    <source>
        <dbReference type="Pfam" id="PF06429"/>
    </source>
</evidence>
<feature type="domain" description="Flagellar basal-body/hook protein C-terminal" evidence="8">
    <location>
        <begin position="195"/>
        <end position="239"/>
    </location>
</feature>
<comment type="subcellular location">
    <subcellularLocation>
        <location evidence="1 6">Bacterial flagellum basal body</location>
    </subcellularLocation>
</comment>
<dbReference type="GO" id="GO:0030694">
    <property type="term" value="C:bacterial-type flagellum basal body, rod"/>
    <property type="evidence" value="ECO:0007669"/>
    <property type="project" value="UniProtKB-UniRule"/>
</dbReference>
<dbReference type="SUPFAM" id="SSF117143">
    <property type="entry name" value="Flagellar hook protein flgE"/>
    <property type="match status" value="1"/>
</dbReference>
<dbReference type="NCBIfam" id="TIGR03506">
    <property type="entry name" value="FlgEFG_subfam"/>
    <property type="match status" value="1"/>
</dbReference>
<evidence type="ECO:0000259" key="9">
    <source>
        <dbReference type="Pfam" id="PF22692"/>
    </source>
</evidence>
<keyword evidence="3 6" id="KW-0975">Bacterial flagellum</keyword>
<comment type="similarity">
    <text evidence="2 6">Belongs to the flagella basal body rod proteins family.</text>
</comment>
<feature type="domain" description="Flagellar hook protein FlgE/F/G-like D1" evidence="9">
    <location>
        <begin position="83"/>
        <end position="145"/>
    </location>
</feature>
<dbReference type="EMBL" id="AP024613">
    <property type="protein sequence ID" value="BCV47167.1"/>
    <property type="molecule type" value="Genomic_DNA"/>
</dbReference>
<gene>
    <name evidence="11" type="primary">flgF_2</name>
    <name evidence="11" type="ORF">NCTC10738_01537</name>
    <name evidence="10" type="ORF">TUM17379_41850</name>
</gene>
<reference evidence="10" key="2">
    <citation type="submission" date="2021-05" db="EMBL/GenBank/DDBJ databases">
        <title>Molecular characterization for Shewanella algae harboring chromosomal blaOXA-55-like strains isolated from clinical and environment sample.</title>
        <authorList>
            <person name="Ohama Y."/>
            <person name="Aoki K."/>
            <person name="Harada S."/>
            <person name="Moriya K."/>
            <person name="Ishii Y."/>
            <person name="Tateda K."/>
        </authorList>
    </citation>
    <scope>NUCLEOTIDE SEQUENCE</scope>
    <source>
        <strain evidence="10">TUM17379</strain>
    </source>
</reference>
<dbReference type="EMBL" id="UGYO01000001">
    <property type="protein sequence ID" value="SUI60349.1"/>
    <property type="molecule type" value="Genomic_DNA"/>
</dbReference>
<reference evidence="11 12" key="1">
    <citation type="submission" date="2018-06" db="EMBL/GenBank/DDBJ databases">
        <authorList>
            <consortium name="Pathogen Informatics"/>
            <person name="Doyle S."/>
        </authorList>
    </citation>
    <scope>NUCLEOTIDE SEQUENCE [LARGE SCALE GENOMIC DNA]</scope>
    <source>
        <strain evidence="11 12">NCTC10738</strain>
    </source>
</reference>
<dbReference type="GeneID" id="93811298"/>
<organism evidence="11 12">
    <name type="scientific">Shewanella algae</name>
    <dbReference type="NCBI Taxonomy" id="38313"/>
    <lineage>
        <taxon>Bacteria</taxon>
        <taxon>Pseudomonadati</taxon>
        <taxon>Pseudomonadota</taxon>
        <taxon>Gammaproteobacteria</taxon>
        <taxon>Alteromonadales</taxon>
        <taxon>Shewanellaceae</taxon>
        <taxon>Shewanella</taxon>
    </lineage>
</organism>
<keyword evidence="10" id="KW-0969">Cilium</keyword>
<proteinExistence type="inferred from homology"/>
<evidence type="ECO:0000256" key="5">
    <source>
        <dbReference type="ARBA" id="ARBA00040228"/>
    </source>
</evidence>
<keyword evidence="10" id="KW-0966">Cell projection</keyword>
<protein>
    <recommendedName>
        <fullName evidence="5 6">Flagellar basal-body rod protein FlgF</fullName>
    </recommendedName>
</protein>
<dbReference type="PANTHER" id="PTHR30435:SF18">
    <property type="entry name" value="FLAGELLAR BASAL-BODY ROD PROTEIN FLGF"/>
    <property type="match status" value="1"/>
</dbReference>
<evidence type="ECO:0000259" key="7">
    <source>
        <dbReference type="Pfam" id="PF00460"/>
    </source>
</evidence>
<evidence type="ECO:0000313" key="12">
    <source>
        <dbReference type="Proteomes" id="UP000254069"/>
    </source>
</evidence>
<name>A0A379ZEP0_9GAMM</name>
<dbReference type="AlphaFoldDB" id="A0A379ZEP0"/>
<sequence>MDKMIYTAAQGASRILQSQAIRANNLANADTQGFRADLERVAAVPVPETQGSFASRILPQTQNVGFNSRHGEIVSTGRRLDMAIKGDGYFTVQTPQGEAYTRNGAISEGANGELTVAGFPLMGANGPLVLPQYRELIVSEDGRLSIVAEQGGLIEEVAQLKLVNAAQNQLHKGADGLLYANNGEAQVSEQVRLASGALESSNVDAVGELLASMDLGRQFEVQIKLMKSAEKLAEAGNRLLRDA</sequence>
<evidence type="ECO:0000256" key="1">
    <source>
        <dbReference type="ARBA" id="ARBA00004117"/>
    </source>
</evidence>
<dbReference type="InterPro" id="IPR053967">
    <property type="entry name" value="LlgE_F_G-like_D1"/>
</dbReference>
<accession>A0A3G4UHI1</accession>
<comment type="subunit">
    <text evidence="4 6">The basal body constitutes a major portion of the flagellar organelle and consists of five rings (E,L,P,S, and M) mounted on a central rod. The rod consists of about 26 subunits of FlgG in the distal portion, and FlgB, FlgC and FlgF are thought to build up the proximal portion of the rod with about 6 subunits each.</text>
</comment>
<evidence type="ECO:0000313" key="10">
    <source>
        <dbReference type="EMBL" id="BCV47167.1"/>
    </source>
</evidence>
<dbReference type="RefSeq" id="WP_025888436.1">
    <property type="nucleotide sequence ID" value="NZ_AP024610.1"/>
</dbReference>
<dbReference type="NCBIfam" id="NF009280">
    <property type="entry name" value="PRK12640.1"/>
    <property type="match status" value="1"/>
</dbReference>
<dbReference type="InterPro" id="IPR010930">
    <property type="entry name" value="Flg_bb/hook_C_dom"/>
</dbReference>
<dbReference type="Pfam" id="PF00460">
    <property type="entry name" value="Flg_bb_rod"/>
    <property type="match status" value="1"/>
</dbReference>
<dbReference type="GO" id="GO:0071978">
    <property type="term" value="P:bacterial-type flagellum-dependent swarming motility"/>
    <property type="evidence" value="ECO:0007669"/>
    <property type="project" value="TreeGrafter"/>
</dbReference>
<dbReference type="Pfam" id="PF22692">
    <property type="entry name" value="LlgE_F_G_D1"/>
    <property type="match status" value="1"/>
</dbReference>
<feature type="domain" description="Flagellar basal body rod protein N-terminal" evidence="7">
    <location>
        <begin position="5"/>
        <end position="35"/>
    </location>
</feature>
<dbReference type="PANTHER" id="PTHR30435">
    <property type="entry name" value="FLAGELLAR PROTEIN"/>
    <property type="match status" value="1"/>
</dbReference>
<dbReference type="Pfam" id="PF06429">
    <property type="entry name" value="Flg_bbr_C"/>
    <property type="match status" value="1"/>
</dbReference>
<evidence type="ECO:0000256" key="3">
    <source>
        <dbReference type="ARBA" id="ARBA00023143"/>
    </source>
</evidence>
<dbReference type="Proteomes" id="UP000825078">
    <property type="component" value="Chromosome"/>
</dbReference>
<accession>A0A379ZEP0</accession>
<keyword evidence="10" id="KW-0282">Flagellum</keyword>
<keyword evidence="12" id="KW-1185">Reference proteome</keyword>
<evidence type="ECO:0000256" key="6">
    <source>
        <dbReference type="RuleBase" id="RU362116"/>
    </source>
</evidence>
<evidence type="ECO:0000256" key="2">
    <source>
        <dbReference type="ARBA" id="ARBA00009677"/>
    </source>
</evidence>
<evidence type="ECO:0000256" key="4">
    <source>
        <dbReference type="ARBA" id="ARBA00038560"/>
    </source>
</evidence>
<dbReference type="InterPro" id="IPR020013">
    <property type="entry name" value="Flagellar_FlgE/F/G"/>
</dbReference>
<evidence type="ECO:0000313" key="11">
    <source>
        <dbReference type="EMBL" id="SUI60349.1"/>
    </source>
</evidence>